<evidence type="ECO:0000313" key="5">
    <source>
        <dbReference type="EMBL" id="MFD2907690.1"/>
    </source>
</evidence>
<evidence type="ECO:0000313" key="6">
    <source>
        <dbReference type="Proteomes" id="UP001597549"/>
    </source>
</evidence>
<dbReference type="EMBL" id="JBHUOL010000006">
    <property type="protein sequence ID" value="MFD2907690.1"/>
    <property type="molecule type" value="Genomic_DNA"/>
</dbReference>
<dbReference type="PANTHER" id="PTHR42756:SF1">
    <property type="entry name" value="TRANSCRIPTIONAL REPRESSOR OF EMRAB OPERON"/>
    <property type="match status" value="1"/>
</dbReference>
<feature type="domain" description="HTH marR-type" evidence="4">
    <location>
        <begin position="3"/>
        <end position="135"/>
    </location>
</feature>
<dbReference type="Pfam" id="PF01047">
    <property type="entry name" value="MarR"/>
    <property type="match status" value="1"/>
</dbReference>
<organism evidence="5 6">
    <name type="scientific">Flavobacterium ardleyense</name>
    <dbReference type="NCBI Taxonomy" id="2038737"/>
    <lineage>
        <taxon>Bacteria</taxon>
        <taxon>Pseudomonadati</taxon>
        <taxon>Bacteroidota</taxon>
        <taxon>Flavobacteriia</taxon>
        <taxon>Flavobacteriales</taxon>
        <taxon>Flavobacteriaceae</taxon>
        <taxon>Flavobacterium</taxon>
    </lineage>
</organism>
<evidence type="ECO:0000256" key="1">
    <source>
        <dbReference type="ARBA" id="ARBA00023015"/>
    </source>
</evidence>
<evidence type="ECO:0000256" key="3">
    <source>
        <dbReference type="ARBA" id="ARBA00023163"/>
    </source>
</evidence>
<gene>
    <name evidence="5" type="ORF">ACFSX9_02975</name>
</gene>
<dbReference type="RefSeq" id="WP_379804197.1">
    <property type="nucleotide sequence ID" value="NZ_JBHUOL010000006.1"/>
</dbReference>
<reference evidence="6" key="1">
    <citation type="journal article" date="2019" name="Int. J. Syst. Evol. Microbiol.">
        <title>The Global Catalogue of Microorganisms (GCM) 10K type strain sequencing project: providing services to taxonomists for standard genome sequencing and annotation.</title>
        <authorList>
            <consortium name="The Broad Institute Genomics Platform"/>
            <consortium name="The Broad Institute Genome Sequencing Center for Infectious Disease"/>
            <person name="Wu L."/>
            <person name="Ma J."/>
        </authorList>
    </citation>
    <scope>NUCLEOTIDE SEQUENCE [LARGE SCALE GENOMIC DNA]</scope>
    <source>
        <strain evidence="6">KCTC 52644</strain>
    </source>
</reference>
<comment type="caution">
    <text evidence="5">The sequence shown here is derived from an EMBL/GenBank/DDBJ whole genome shotgun (WGS) entry which is preliminary data.</text>
</comment>
<dbReference type="PROSITE" id="PS50995">
    <property type="entry name" value="HTH_MARR_2"/>
    <property type="match status" value="1"/>
</dbReference>
<dbReference type="InterPro" id="IPR000835">
    <property type="entry name" value="HTH_MarR-typ"/>
</dbReference>
<evidence type="ECO:0000256" key="2">
    <source>
        <dbReference type="ARBA" id="ARBA00023125"/>
    </source>
</evidence>
<dbReference type="SMART" id="SM00347">
    <property type="entry name" value="HTH_MARR"/>
    <property type="match status" value="1"/>
</dbReference>
<name>A0ABW5Z551_9FLAO</name>
<dbReference type="Gene3D" id="1.10.10.10">
    <property type="entry name" value="Winged helix-like DNA-binding domain superfamily/Winged helix DNA-binding domain"/>
    <property type="match status" value="1"/>
</dbReference>
<accession>A0ABW5Z551</accession>
<evidence type="ECO:0000259" key="4">
    <source>
        <dbReference type="PROSITE" id="PS50995"/>
    </source>
</evidence>
<sequence>MQDKTIDYILRSTWQAVARMYNEEATKYGATMATGFALLSIDREHGTSSTALGPRMGMEATSLTRTLKSMEEKGLIYRKKNPADGRGVLIYLTELGKEKRELSKNTVLQFNDTIKTNLTEEKLRIFAEVSETINELITDKKIFNDK</sequence>
<proteinExistence type="predicted"/>
<keyword evidence="2" id="KW-0238">DNA-binding</keyword>
<dbReference type="PANTHER" id="PTHR42756">
    <property type="entry name" value="TRANSCRIPTIONAL REGULATOR, MARR"/>
    <property type="match status" value="1"/>
</dbReference>
<dbReference type="InterPro" id="IPR023187">
    <property type="entry name" value="Tscrpt_reg_MarR-type_CS"/>
</dbReference>
<dbReference type="InterPro" id="IPR036388">
    <property type="entry name" value="WH-like_DNA-bd_sf"/>
</dbReference>
<keyword evidence="1" id="KW-0805">Transcription regulation</keyword>
<dbReference type="InterPro" id="IPR036390">
    <property type="entry name" value="WH_DNA-bd_sf"/>
</dbReference>
<dbReference type="PROSITE" id="PS01117">
    <property type="entry name" value="HTH_MARR_1"/>
    <property type="match status" value="1"/>
</dbReference>
<dbReference type="Proteomes" id="UP001597549">
    <property type="component" value="Unassembled WGS sequence"/>
</dbReference>
<protein>
    <submittedName>
        <fullName evidence="5">MarR family winged helix-turn-helix transcriptional regulator</fullName>
    </submittedName>
</protein>
<dbReference type="PRINTS" id="PR00598">
    <property type="entry name" value="HTHMARR"/>
</dbReference>
<keyword evidence="3" id="KW-0804">Transcription</keyword>
<keyword evidence="6" id="KW-1185">Reference proteome</keyword>
<dbReference type="SUPFAM" id="SSF46785">
    <property type="entry name" value="Winged helix' DNA-binding domain"/>
    <property type="match status" value="1"/>
</dbReference>